<dbReference type="InterPro" id="IPR052749">
    <property type="entry name" value="Alpha-tectorin"/>
</dbReference>
<accession>A0A151MJS8</accession>
<dbReference type="Pfam" id="PF08742">
    <property type="entry name" value="C8"/>
    <property type="match status" value="5"/>
</dbReference>
<protein>
    <recommendedName>
        <fullName evidence="9">VWFD domain-containing protein</fullName>
    </recommendedName>
</protein>
<gene>
    <name evidence="10" type="ORF">Y1Q_0021924</name>
</gene>
<dbReference type="Pfam" id="PF01826">
    <property type="entry name" value="TIL"/>
    <property type="match status" value="6"/>
</dbReference>
<evidence type="ECO:0000256" key="4">
    <source>
        <dbReference type="ARBA" id="ARBA00022737"/>
    </source>
</evidence>
<comment type="subcellular location">
    <subcellularLocation>
        <location evidence="1">Cell membrane</location>
    </subcellularLocation>
</comment>
<keyword evidence="6" id="KW-1015">Disulfide bond</keyword>
<evidence type="ECO:0000259" key="9">
    <source>
        <dbReference type="PROSITE" id="PS51233"/>
    </source>
</evidence>
<evidence type="ECO:0000256" key="3">
    <source>
        <dbReference type="ARBA" id="ARBA00022729"/>
    </source>
</evidence>
<dbReference type="SMART" id="SM00215">
    <property type="entry name" value="VWC_out"/>
    <property type="match status" value="3"/>
</dbReference>
<feature type="domain" description="VWFD" evidence="9">
    <location>
        <begin position="2303"/>
        <end position="2481"/>
    </location>
</feature>
<evidence type="ECO:0000313" key="10">
    <source>
        <dbReference type="EMBL" id="KYO24640.1"/>
    </source>
</evidence>
<dbReference type="SUPFAM" id="SSF57567">
    <property type="entry name" value="Serine protease inhibitors"/>
    <property type="match status" value="6"/>
</dbReference>
<keyword evidence="2" id="KW-1003">Cell membrane</keyword>
<evidence type="ECO:0000256" key="8">
    <source>
        <dbReference type="SAM" id="SignalP"/>
    </source>
</evidence>
<dbReference type="InterPro" id="IPR002919">
    <property type="entry name" value="TIL_dom"/>
</dbReference>
<dbReference type="Gene3D" id="2.10.25.10">
    <property type="entry name" value="Laminin"/>
    <property type="match status" value="6"/>
</dbReference>
<feature type="signal peptide" evidence="8">
    <location>
        <begin position="1"/>
        <end position="32"/>
    </location>
</feature>
<feature type="domain" description="VWFD" evidence="9">
    <location>
        <begin position="2017"/>
        <end position="2198"/>
    </location>
</feature>
<name>A0A151MJS8_ALLMI</name>
<dbReference type="STRING" id="8496.A0A151MJS8"/>
<feature type="domain" description="VWFD" evidence="9">
    <location>
        <begin position="901"/>
        <end position="1077"/>
    </location>
</feature>
<proteinExistence type="predicted"/>
<dbReference type="Proteomes" id="UP000050525">
    <property type="component" value="Unassembled WGS sequence"/>
</dbReference>
<feature type="chain" id="PRO_5007585251" description="VWFD domain-containing protein" evidence="8">
    <location>
        <begin position="33"/>
        <end position="3258"/>
    </location>
</feature>
<dbReference type="Pfam" id="PF17517">
    <property type="entry name" value="IgGFc_binding"/>
    <property type="match status" value="2"/>
</dbReference>
<dbReference type="InterPro" id="IPR001846">
    <property type="entry name" value="VWF_type-D"/>
</dbReference>
<feature type="domain" description="VWFD" evidence="9">
    <location>
        <begin position="2690"/>
        <end position="2871"/>
    </location>
</feature>
<dbReference type="InterPro" id="IPR025615">
    <property type="entry name" value="TILa_dom"/>
</dbReference>
<comment type="caution">
    <text evidence="10">The sequence shown here is derived from an EMBL/GenBank/DDBJ whole genome shotgun (WGS) entry which is preliminary data.</text>
</comment>
<keyword evidence="11" id="KW-1185">Reference proteome</keyword>
<keyword evidence="4" id="KW-0677">Repeat</keyword>
<dbReference type="Pfam" id="PF00094">
    <property type="entry name" value="VWD"/>
    <property type="match status" value="7"/>
</dbReference>
<evidence type="ECO:0000256" key="1">
    <source>
        <dbReference type="ARBA" id="ARBA00004236"/>
    </source>
</evidence>
<keyword evidence="3 8" id="KW-0732">Signal</keyword>
<keyword evidence="5" id="KW-0472">Membrane</keyword>
<evidence type="ECO:0000256" key="7">
    <source>
        <dbReference type="ARBA" id="ARBA00023180"/>
    </source>
</evidence>
<evidence type="ECO:0000256" key="2">
    <source>
        <dbReference type="ARBA" id="ARBA00022475"/>
    </source>
</evidence>
<dbReference type="PROSITE" id="PS51233">
    <property type="entry name" value="VWFD"/>
    <property type="match status" value="7"/>
</dbReference>
<dbReference type="CDD" id="cd19941">
    <property type="entry name" value="TIL"/>
    <property type="match status" value="6"/>
</dbReference>
<dbReference type="GO" id="GO:0005886">
    <property type="term" value="C:plasma membrane"/>
    <property type="evidence" value="ECO:0007669"/>
    <property type="project" value="UniProtKB-SubCell"/>
</dbReference>
<dbReference type="SMART" id="SM00216">
    <property type="entry name" value="VWD"/>
    <property type="match status" value="7"/>
</dbReference>
<dbReference type="SMART" id="SM00832">
    <property type="entry name" value="C8"/>
    <property type="match status" value="5"/>
</dbReference>
<feature type="domain" description="VWFD" evidence="9">
    <location>
        <begin position="1613"/>
        <end position="1793"/>
    </location>
</feature>
<evidence type="ECO:0000256" key="5">
    <source>
        <dbReference type="ARBA" id="ARBA00023136"/>
    </source>
</evidence>
<dbReference type="InterPro" id="IPR035234">
    <property type="entry name" value="IgGFc-bd_N"/>
</dbReference>
<sequence>MGVGGMVDANTALHLWTWVVMLWCAAYVPSRATPVGLPSCSGPQGTEFIMAFMQNFLPRFGKADFKLFITTYMPNTTITVSVNKEDFSFQAIANLGETVVVKIPEFVELLRSGTSHRTVIIQADQEVSVFALNYKRNTADTTIVYPVKDLGTEYYVVTPKEGLSELYKQFAVVSGQESTRVDIHLKGAVTFQERTYPAGSNLTIILEAYQAVQLQSRDDLSSTRIVSQNPVAVYAGHVCASKHTKCDYVGEQLLPVSKWGTTFVVPVMSFQTKFDLAYVVASQDTHISYHSGSLKASMILAPGQVMTFEVTVSNPLYLSASVGVQVVVFCTGGTHKNLIYDPFLMTIPDVSSYCKTYSIFGQEKFENYALIVAKTSDTTALTIDKQPLRFTLWRPVPGAAYSWTLYRLGMGYSNHTIEHPSSPFVVLSIGISDKSGYGSPAIGGRGSPVSPTITPAEPPHTTCSGPQGNEFIMAFLQNYVPSYGQSRNMLFITSYFPDTSVTVLVNQANFTVHLTGNPSETIPVSIPAFAELQGSTISDNTVTIRADQQISVLALNYKDHTADTTVIYPIQDLGTDYYVVTPRRLSKIGYKQFMVVTWQESTRVDIYLRGDVTFQRQIYTAGRQLTITLEAYQAIQLQSHDDLSGTRIVSQSPVAVYAGHTCASKHTKCDYVGEQLLPVSTWGTTFVVPAMSFQTKFDVVYVVASQDTHITYHSRLREATKHLEAGQVTVFEITALRPLYLSASVGIQVVFFSTGGTSRNIIYDPFFMTIPDVSSYCQTYNVFGQEDFENYALIVVNTSQSEGIILDNRPLRNLKWKPVPGTEFSWAEYNLGRGFKRHNMRHLSTSFGLWNIGINDKSGYGSPAIGIRDTLMPSCSVVHCRAGTFCRMRDGQPECVPLSEATCWAMGYLHFQTFDGWTYDMRGICTYMVAQSCGEASNLPAFNVTATTDSRGNSLISYITSLTVQVYGVKVTVVRSEVGFVRVNGARAHLPLSLHHRALLLSQAGSHLLLVTDFGLRVSYDWHHHLRLHIPSTFSAHLCGLCGNYNGDPADDLPDAPTLAQSWPLGDSNQLCWHDCFGTCGSCTQKQSLAYAGEAWCGLMAKAGEGPFSPCHARVNPEVYAYNCMADLCHHNGYREVLCEALAAYATACQLLGVSIGDWRELARCSLECPQENSQYQLCGTACPATCVNEDDPSSCPFPCMETCQCKAGYVLSQGRCVPTSGCGCMFEGRPYAPVGRTPHYITFDRQRYNFQGTCRYQLAALCQGAEGLVSFHIDIQEQSEMAPVQVRVYETNIQINLRFPGKALVNGFLFNLPFNLDANKISIYRRGWAMVIQTDFGLTVTFTEWSGRTAITLPSTYMGAVCGLCGNFNGDAEDDFLMSDGHLASNPTSLGQSWTVGGTSGCSVVRIQPQPDQEALKQQQYSTKGQCQVILDKSGPFRMCHSKVDPQGYFSDCVYDYYLQQGQQDIICQAVASYVAACQEAGAMVYPWRTQKFCPPSCPPNSHYETCSKGCDLSCGHLYSPTQCTAGCMEGCMCNEGFPLSGNHCITLSQCGCLHKGLYYQAGEIFYPEASCKKQCECRPGGDVRCQEHTCRAGEDCLTVDGIRRCYPLRSASCLATGLSHYLSFDGLSFDFQGTCTYTLVKTCTLTGKLMPFVVTLEKEITGHGKVSVAKTVSVEVYGIVLTLLPHSWGSIRVDGVSHNLPVMMADGRLRAYQHGLNVLVKTDFGLAVSYDFLYRVGVTVSGGYRGHVCGLCGNYNGRQDDEFLLPNGTMAPNTPMFGAFWKGPMSEPSCEAGMQAPVCKETEQKTSSCELITASNGPFASCHSVIRPSAYLSHCIHDLCLSDRDPQVLCQSIHSYMIACQSARVPIEEWRNESFCPLSCPANSHYQICSSLCSTSCASLTSDLQCPDICAEGCQCDDGFFFDGQGCVAARSCGCFQNGIYYKPNEKLLRNKCKEICTCVPTRGVTCEAPGCPEGETCGIKNGLQSCIGKDLRCREKESYKSEDGHAKCVPDYMRTCRAWGNSHFYTLDGLDFAFQGTCTYTLVKSCGSDAGLVPFAVEEKNDNRGCPATSSVRFTNIHVYGHNISIHKGEVGKIRLNGVVTNLPITLEGGEIRMYQSSFRAVLRTAFGLQVAYDWNWLLEVTVPSSYYGATCGLCGNFNQDPNDDLTLLDGSVVPSIISWAALSCPENSHYEACGNACPATCSDPAAPSSCWEPCEESCQCDPGYILSAGRCILVDSCDCSYGGQFYEPGKIFWTDENCRAQCMCDPSLGVVLCKEVSCKSNEKCTLVNGHWGCHASSYSTCMATGDAHYTTFDGKKYDITGTCTYQFAALCSKDPTLVPFLITVQNSHRGLRATSFIQSVTLDVYNVTITLSWEHPHKIQVDGVLVDLPFHHKDKLSVYLSGRHGFVKTEFDLQVTFDWFSSAQVVLPNLYAGATCGLCGNANGDPSDDLTMKDGSSAFNEAQFTESWKLRGLPGCSARCSGSCVVCTEAQKLPYKAEYYCGVLMGEDGPFRQCHETITLAPFFDHCILDTCQFKGYHDILCNSISAYVTACQAQGIAVGPWRSAMFCDLPCPPHSHYELCGNSCPTTCHGLVSLEMCDAPCTEGCFCDAGFVLSGDRCVPAEECGCVHQGRYYSQGAEFYVDISCQKWCRCTTNGVIECSLVSCSTHEECRLENGIFGCHPVASGTCVAHAGTHYLTFDGQAFNFQGSCGYIMAEAKEGDSRLENFSVVIENDVSIGDSLLPPGRTVVVTAHGHTMTIEKGKKWRIMVDEELYILPLTLDDGKLWANQEGNNIIIQAASGFRVLYDTSSYVLVTVPSTYQGRMRGLCGNYNGDKSDDFLLPTGRGTKDMDEFITSWKVHVDDPRCTKGCGVQCPVCSTNKMAPYQVGSSCGQMRDTLGPFSDCHNLVSPASYFKSCVQDMCATRGAQETLCHSLQAYTAACQLVGAQVRDWRSDAFCPLSCPPHSHYEMCTRSCDFTCAALSVPTHCTERCFEGCQCDDGYLFDGASCVPLYQCGCVRDGRYLQIGESIMSSNCSQTCACRSAGELVCERSQGCVDQEGHCTWASGGWFTSFDGVSGKAPSDGAYDMVSLCEGSSLPWFRLVTKVLREGGIPVPGAIYLFFEEGLVVISKTREVWVNGRSTQLPVQVSETVSVSESQGTITITQAAGVQVQLSSNGEVTVMVKKTLANQLCAACGDFNGNASNDLQLPSGKIVGTITEIIDSWKARDFPRSGNEGSLEMQGKTSLLHGLYPGA</sequence>
<keyword evidence="7" id="KW-0325">Glycoprotein</keyword>
<dbReference type="PANTHER" id="PTHR46160:SF3">
    <property type="entry name" value="ALPHA-TECTORIN"/>
    <property type="match status" value="1"/>
</dbReference>
<dbReference type="FunFam" id="2.10.25.10:FF:000055">
    <property type="entry name" value="alpha-tectorin isoform X1"/>
    <property type="match status" value="4"/>
</dbReference>
<dbReference type="PANTHER" id="PTHR46160">
    <property type="entry name" value="ALPHA-TECTORIN-RELATED"/>
    <property type="match status" value="1"/>
</dbReference>
<dbReference type="InterPro" id="IPR036084">
    <property type="entry name" value="Ser_inhib-like_sf"/>
</dbReference>
<reference evidence="10 11" key="1">
    <citation type="journal article" date="2012" name="Genome Biol.">
        <title>Sequencing three crocodilian genomes to illuminate the evolution of archosaurs and amniotes.</title>
        <authorList>
            <person name="St John J.A."/>
            <person name="Braun E.L."/>
            <person name="Isberg S.R."/>
            <person name="Miles L.G."/>
            <person name="Chong A.Y."/>
            <person name="Gongora J."/>
            <person name="Dalzell P."/>
            <person name="Moran C."/>
            <person name="Bed'hom B."/>
            <person name="Abzhanov A."/>
            <person name="Burgess S.C."/>
            <person name="Cooksey A.M."/>
            <person name="Castoe T.A."/>
            <person name="Crawford N.G."/>
            <person name="Densmore L.D."/>
            <person name="Drew J.C."/>
            <person name="Edwards S.V."/>
            <person name="Faircloth B.C."/>
            <person name="Fujita M.K."/>
            <person name="Greenwold M.J."/>
            <person name="Hoffmann F.G."/>
            <person name="Howard J.M."/>
            <person name="Iguchi T."/>
            <person name="Janes D.E."/>
            <person name="Khan S.Y."/>
            <person name="Kohno S."/>
            <person name="de Koning A.J."/>
            <person name="Lance S.L."/>
            <person name="McCarthy F.M."/>
            <person name="McCormack J.E."/>
            <person name="Merchant M.E."/>
            <person name="Peterson D.G."/>
            <person name="Pollock D.D."/>
            <person name="Pourmand N."/>
            <person name="Raney B.J."/>
            <person name="Roessler K.A."/>
            <person name="Sanford J.R."/>
            <person name="Sawyer R.H."/>
            <person name="Schmidt C.J."/>
            <person name="Triplett E.W."/>
            <person name="Tuberville T.D."/>
            <person name="Venegas-Anaya M."/>
            <person name="Howard J.T."/>
            <person name="Jarvis E.D."/>
            <person name="Guillette L.J.Jr."/>
            <person name="Glenn T.C."/>
            <person name="Green R.E."/>
            <person name="Ray D.A."/>
        </authorList>
    </citation>
    <scope>NUCLEOTIDE SEQUENCE [LARGE SCALE GENOMIC DNA]</scope>
    <source>
        <strain evidence="10">KSC_2009_1</strain>
    </source>
</reference>
<feature type="domain" description="VWFD" evidence="9">
    <location>
        <begin position="1231"/>
        <end position="1404"/>
    </location>
</feature>
<evidence type="ECO:0000256" key="6">
    <source>
        <dbReference type="ARBA" id="ARBA00023157"/>
    </source>
</evidence>
<evidence type="ECO:0000313" key="11">
    <source>
        <dbReference type="Proteomes" id="UP000050525"/>
    </source>
</evidence>
<dbReference type="InterPro" id="IPR014853">
    <property type="entry name" value="VWF/SSPO/ZAN-like_Cys-rich_dom"/>
</dbReference>
<feature type="domain" description="VWFD" evidence="9">
    <location>
        <begin position="3064"/>
        <end position="3237"/>
    </location>
</feature>
<dbReference type="InterPro" id="IPR001007">
    <property type="entry name" value="VWF_dom"/>
</dbReference>
<dbReference type="EMBL" id="AKHW03006056">
    <property type="protein sequence ID" value="KYO24640.1"/>
    <property type="molecule type" value="Genomic_DNA"/>
</dbReference>
<organism evidence="10 11">
    <name type="scientific">Alligator mississippiensis</name>
    <name type="common">American alligator</name>
    <dbReference type="NCBI Taxonomy" id="8496"/>
    <lineage>
        <taxon>Eukaryota</taxon>
        <taxon>Metazoa</taxon>
        <taxon>Chordata</taxon>
        <taxon>Craniata</taxon>
        <taxon>Vertebrata</taxon>
        <taxon>Euteleostomi</taxon>
        <taxon>Archelosauria</taxon>
        <taxon>Archosauria</taxon>
        <taxon>Crocodylia</taxon>
        <taxon>Alligatoridae</taxon>
        <taxon>Alligatorinae</taxon>
        <taxon>Alligator</taxon>
    </lineage>
</organism>
<dbReference type="Pfam" id="PF12714">
    <property type="entry name" value="TILa"/>
    <property type="match status" value="4"/>
</dbReference>